<dbReference type="InterPro" id="IPR013783">
    <property type="entry name" value="Ig-like_fold"/>
</dbReference>
<dbReference type="InterPro" id="IPR008979">
    <property type="entry name" value="Galactose-bd-like_sf"/>
</dbReference>
<dbReference type="AlphaFoldDB" id="A0A840J6E7"/>
<sequence>MRREPAMERDEISRATFLRGAAGAAGLGALWAMGSPGAASAAPAGNPAAPGPGSGQPAESGWSPKKPRLSTPWTDQVSPRNARFEYPRPQLRRERWVSLNGVWQFAAAGADERPVPGQTLDERILVPYPVESALSGIMRHEPRMFYRRRFVVPRSWRIGSHANRLLLHLDGVDHRAEVLVNGHSLGVHEGAYDRFSVDVTEALLPGARTEQELVVVVDDPTENGDQPLGKQRVAALDPEAPHNNLYYQPCSGIWQPVWLEPVPRAYVEDLVVVPDIDAGTATVTAHVAGDAGAQVRLSLYHGDRRVASASGPAGTELELPVHRPTLWSPDNPFRYRLEAEVDGGDRVSHLFGMRSVRIGQAGGVPRLLLNGEFVPQISCLQQGYWPDGLYTAATDDALRFDVEEAKKLGFTTIRKHMKTEPDRWYDWADRLGVLVWQDMPATATGRQPPNQDEPSDPPAAGKARFEHELERVVRQLRSFTSIVMWIPFNEGWGAYDLARVAERVRGWDPTRVVNEMSGTNVADYAEGGGQVADLHNLGQHYPGPAPHPDDGRVAVIGEFGAFGYAPAGHEWVAGGSQPNQKVSGARELTDCYVEALGIVAGFVRDEGLSAANYNLFEDAELQVNGLYSYDRRVFKAADRARVIAANRAVVAAARGLDGK</sequence>
<dbReference type="Proteomes" id="UP000581769">
    <property type="component" value="Unassembled WGS sequence"/>
</dbReference>
<evidence type="ECO:0000313" key="9">
    <source>
        <dbReference type="Proteomes" id="UP000581769"/>
    </source>
</evidence>
<name>A0A840J6E7_9PSEU</name>
<evidence type="ECO:0000256" key="1">
    <source>
        <dbReference type="ARBA" id="ARBA00007401"/>
    </source>
</evidence>
<feature type="domain" description="Glycoside hydrolase family 2 immunoglobulin-like beta-sandwich" evidence="5">
    <location>
        <begin position="265"/>
        <end position="354"/>
    </location>
</feature>
<evidence type="ECO:0000256" key="4">
    <source>
        <dbReference type="SAM" id="MobiDB-lite"/>
    </source>
</evidence>
<keyword evidence="2" id="KW-0378">Hydrolase</keyword>
<evidence type="ECO:0000259" key="6">
    <source>
        <dbReference type="Pfam" id="PF02836"/>
    </source>
</evidence>
<dbReference type="RefSeq" id="WP_184783754.1">
    <property type="nucleotide sequence ID" value="NZ_JACHMG010000001.1"/>
</dbReference>
<proteinExistence type="inferred from homology"/>
<dbReference type="EMBL" id="JACHMG010000001">
    <property type="protein sequence ID" value="MBB4689175.1"/>
    <property type="molecule type" value="Genomic_DNA"/>
</dbReference>
<evidence type="ECO:0008006" key="10">
    <source>
        <dbReference type="Google" id="ProtNLM"/>
    </source>
</evidence>
<evidence type="ECO:0000313" key="8">
    <source>
        <dbReference type="EMBL" id="MBB4689175.1"/>
    </source>
</evidence>
<dbReference type="InterPro" id="IPR054593">
    <property type="entry name" value="Beta-mannosidase-like_N2"/>
</dbReference>
<dbReference type="Gene3D" id="2.60.40.10">
    <property type="entry name" value="Immunoglobulins"/>
    <property type="match status" value="1"/>
</dbReference>
<reference evidence="8 9" key="1">
    <citation type="submission" date="2020-08" db="EMBL/GenBank/DDBJ databases">
        <title>Sequencing the genomes of 1000 actinobacteria strains.</title>
        <authorList>
            <person name="Klenk H.-P."/>
        </authorList>
    </citation>
    <scope>NUCLEOTIDE SEQUENCE [LARGE SCALE GENOMIC DNA]</scope>
    <source>
        <strain evidence="8 9">DSM 45859</strain>
    </source>
</reference>
<evidence type="ECO:0000256" key="2">
    <source>
        <dbReference type="ARBA" id="ARBA00022801"/>
    </source>
</evidence>
<dbReference type="PROSITE" id="PS51318">
    <property type="entry name" value="TAT"/>
    <property type="match status" value="1"/>
</dbReference>
<dbReference type="Gene3D" id="3.20.20.80">
    <property type="entry name" value="Glycosidases"/>
    <property type="match status" value="1"/>
</dbReference>
<dbReference type="InterPro" id="IPR006311">
    <property type="entry name" value="TAT_signal"/>
</dbReference>
<feature type="region of interest" description="Disordered" evidence="4">
    <location>
        <begin position="33"/>
        <end position="77"/>
    </location>
</feature>
<protein>
    <recommendedName>
        <fullName evidence="10">Glycosyl hydrolase family 2</fullName>
    </recommendedName>
</protein>
<dbReference type="InterPro" id="IPR006102">
    <property type="entry name" value="Ig-like_GH2"/>
</dbReference>
<evidence type="ECO:0000259" key="5">
    <source>
        <dbReference type="Pfam" id="PF00703"/>
    </source>
</evidence>
<dbReference type="SUPFAM" id="SSF49785">
    <property type="entry name" value="Galactose-binding domain-like"/>
    <property type="match status" value="1"/>
</dbReference>
<dbReference type="InterPro" id="IPR017853">
    <property type="entry name" value="GH"/>
</dbReference>
<dbReference type="PANTHER" id="PTHR42732">
    <property type="entry name" value="BETA-GALACTOSIDASE"/>
    <property type="match status" value="1"/>
</dbReference>
<dbReference type="PANTHER" id="PTHR42732:SF2">
    <property type="entry name" value="BETA-MANNOSIDASE"/>
    <property type="match status" value="1"/>
</dbReference>
<accession>A0A840J6E7</accession>
<evidence type="ECO:0000259" key="7">
    <source>
        <dbReference type="Pfam" id="PF22666"/>
    </source>
</evidence>
<dbReference type="InterPro" id="IPR006103">
    <property type="entry name" value="Glyco_hydro_2_cat"/>
</dbReference>
<dbReference type="SUPFAM" id="SSF51445">
    <property type="entry name" value="(Trans)glycosidases"/>
    <property type="match status" value="1"/>
</dbReference>
<dbReference type="Pfam" id="PF02836">
    <property type="entry name" value="Glyco_hydro_2_C"/>
    <property type="match status" value="1"/>
</dbReference>
<keyword evidence="9" id="KW-1185">Reference proteome</keyword>
<keyword evidence="3" id="KW-0326">Glycosidase</keyword>
<dbReference type="InterPro" id="IPR036156">
    <property type="entry name" value="Beta-gal/glucu_dom_sf"/>
</dbReference>
<organism evidence="8 9">
    <name type="scientific">Amycolatopsis jiangsuensis</name>
    <dbReference type="NCBI Taxonomy" id="1181879"/>
    <lineage>
        <taxon>Bacteria</taxon>
        <taxon>Bacillati</taxon>
        <taxon>Actinomycetota</taxon>
        <taxon>Actinomycetes</taxon>
        <taxon>Pseudonocardiales</taxon>
        <taxon>Pseudonocardiaceae</taxon>
        <taxon>Amycolatopsis</taxon>
    </lineage>
</organism>
<evidence type="ECO:0000256" key="3">
    <source>
        <dbReference type="ARBA" id="ARBA00023295"/>
    </source>
</evidence>
<feature type="compositionally biased region" description="Low complexity" evidence="4">
    <location>
        <begin position="33"/>
        <end position="48"/>
    </location>
</feature>
<dbReference type="InterPro" id="IPR051913">
    <property type="entry name" value="GH2_Domain-Containing"/>
</dbReference>
<dbReference type="Pfam" id="PF00703">
    <property type="entry name" value="Glyco_hydro_2"/>
    <property type="match status" value="1"/>
</dbReference>
<dbReference type="Pfam" id="PF22666">
    <property type="entry name" value="Glyco_hydro_2_N2"/>
    <property type="match status" value="1"/>
</dbReference>
<feature type="domain" description="Glycoside hydrolase family 2 catalytic" evidence="6">
    <location>
        <begin position="396"/>
        <end position="517"/>
    </location>
</feature>
<comment type="caution">
    <text evidence="8">The sequence shown here is derived from an EMBL/GenBank/DDBJ whole genome shotgun (WGS) entry which is preliminary data.</text>
</comment>
<dbReference type="GO" id="GO:0005975">
    <property type="term" value="P:carbohydrate metabolic process"/>
    <property type="evidence" value="ECO:0007669"/>
    <property type="project" value="InterPro"/>
</dbReference>
<dbReference type="Gene3D" id="2.60.120.260">
    <property type="entry name" value="Galactose-binding domain-like"/>
    <property type="match status" value="1"/>
</dbReference>
<gene>
    <name evidence="8" type="ORF">BJY18_006660</name>
</gene>
<comment type="similarity">
    <text evidence="1">Belongs to the glycosyl hydrolase 2 family.</text>
</comment>
<dbReference type="GO" id="GO:0004553">
    <property type="term" value="F:hydrolase activity, hydrolyzing O-glycosyl compounds"/>
    <property type="evidence" value="ECO:0007669"/>
    <property type="project" value="InterPro"/>
</dbReference>
<dbReference type="SUPFAM" id="SSF49303">
    <property type="entry name" value="beta-Galactosidase/glucuronidase domain"/>
    <property type="match status" value="1"/>
</dbReference>
<feature type="domain" description="Beta-mannosidase-like galactose-binding" evidence="7">
    <location>
        <begin position="145"/>
        <end position="232"/>
    </location>
</feature>
<feature type="region of interest" description="Disordered" evidence="4">
    <location>
        <begin position="441"/>
        <end position="462"/>
    </location>
</feature>